<name>A0A0P9X6N2_PSEAV</name>
<accession>A0A0P9X6N2</accession>
<proteinExistence type="predicted"/>
<dbReference type="EMBL" id="LJQP01000394">
    <property type="protein sequence ID" value="KPX59571.1"/>
    <property type="molecule type" value="Genomic_DNA"/>
</dbReference>
<dbReference type="Proteomes" id="UP000050265">
    <property type="component" value="Unassembled WGS sequence"/>
</dbReference>
<evidence type="ECO:0008006" key="3">
    <source>
        <dbReference type="Google" id="ProtNLM"/>
    </source>
</evidence>
<comment type="caution">
    <text evidence="1">The sequence shown here is derived from an EMBL/GenBank/DDBJ whole genome shotgun (WGS) entry which is preliminary data.</text>
</comment>
<dbReference type="SUPFAM" id="SSF55831">
    <property type="entry name" value="Thymidylate synthase/dCMP hydroxymethylase"/>
    <property type="match status" value="1"/>
</dbReference>
<organism evidence="1 2">
    <name type="scientific">Pseudomonas amygdali pv. lachrymans</name>
    <name type="common">Pseudomonas syringae pv. lachrymans</name>
    <dbReference type="NCBI Taxonomy" id="53707"/>
    <lineage>
        <taxon>Bacteria</taxon>
        <taxon>Pseudomonadati</taxon>
        <taxon>Pseudomonadota</taxon>
        <taxon>Gammaproteobacteria</taxon>
        <taxon>Pseudomonadales</taxon>
        <taxon>Pseudomonadaceae</taxon>
        <taxon>Pseudomonas</taxon>
        <taxon>Pseudomonas amygdali</taxon>
    </lineage>
</organism>
<dbReference type="InterPro" id="IPR036926">
    <property type="entry name" value="Thymidate_synth/dCMP_Mease_sf"/>
</dbReference>
<protein>
    <recommendedName>
        <fullName evidence="3">Thymidylate synthase</fullName>
    </recommendedName>
</protein>
<dbReference type="AlphaFoldDB" id="A0A0P9X6N2"/>
<evidence type="ECO:0000313" key="1">
    <source>
        <dbReference type="EMBL" id="KPX59571.1"/>
    </source>
</evidence>
<dbReference type="PATRIC" id="fig|53707.9.peg.1861"/>
<sequence>MAKLIPSESIGLAWVAAARHLAGCKQRKERNLILEISAPQKLCKDDLKIINAVDVVLRKSRKDLSVETVASTIFPNGLARRFSRPELYTNYLALLAKGKKRNSWGTYAQRMMSRPSRNATGMINPLDDLIERLLRTHTGTKYQSAFELGVSDPDIDLAPPLEGHGYELPVFNPAQDAKALNVPCLSHLSFKITDGKLDLTAIYRSQWYCQRALGNLVGLSQLHSFVGKESKYECGVLTCIATHAYLDTETFGKVGVTRDLLASLPS</sequence>
<gene>
    <name evidence="1" type="ORF">ALO35_200138</name>
</gene>
<reference evidence="1 2" key="1">
    <citation type="submission" date="2015-09" db="EMBL/GenBank/DDBJ databases">
        <title>Genome announcement of multiple Pseudomonas syringae strains.</title>
        <authorList>
            <person name="Thakur S."/>
            <person name="Wang P.W."/>
            <person name="Gong Y."/>
            <person name="Weir B.S."/>
            <person name="Guttman D.S."/>
        </authorList>
    </citation>
    <scope>NUCLEOTIDE SEQUENCE [LARGE SCALE GENOMIC DNA]</scope>
    <source>
        <strain evidence="1 2">ICMP3507</strain>
    </source>
</reference>
<evidence type="ECO:0000313" key="2">
    <source>
        <dbReference type="Proteomes" id="UP000050265"/>
    </source>
</evidence>
<dbReference type="Gene3D" id="3.30.572.10">
    <property type="entry name" value="Thymidylate synthase/dCMP hydroxymethylase domain"/>
    <property type="match status" value="1"/>
</dbReference>